<keyword evidence="3" id="KW-1133">Transmembrane helix</keyword>
<feature type="compositionally biased region" description="Basic and acidic residues" evidence="2">
    <location>
        <begin position="298"/>
        <end position="317"/>
    </location>
</feature>
<feature type="region of interest" description="Disordered" evidence="2">
    <location>
        <begin position="769"/>
        <end position="808"/>
    </location>
</feature>
<accession>X6LXB0</accession>
<feature type="transmembrane region" description="Helical" evidence="3">
    <location>
        <begin position="1093"/>
        <end position="1111"/>
    </location>
</feature>
<dbReference type="CDD" id="cd22249">
    <property type="entry name" value="UDM1_RNF168_RNF169-like"/>
    <property type="match status" value="1"/>
</dbReference>
<evidence type="ECO:0000313" key="4">
    <source>
        <dbReference type="EMBL" id="ETO05981.1"/>
    </source>
</evidence>
<feature type="compositionally biased region" description="Basic and acidic residues" evidence="2">
    <location>
        <begin position="904"/>
        <end position="919"/>
    </location>
</feature>
<feature type="compositionally biased region" description="Low complexity" evidence="2">
    <location>
        <begin position="882"/>
        <end position="895"/>
    </location>
</feature>
<dbReference type="Proteomes" id="UP000023152">
    <property type="component" value="Unassembled WGS sequence"/>
</dbReference>
<feature type="non-terminal residue" evidence="4">
    <location>
        <position position="1"/>
    </location>
</feature>
<feature type="coiled-coil region" evidence="1">
    <location>
        <begin position="708"/>
        <end position="746"/>
    </location>
</feature>
<feature type="coiled-coil region" evidence="1">
    <location>
        <begin position="512"/>
        <end position="601"/>
    </location>
</feature>
<feature type="compositionally biased region" description="Low complexity" evidence="2">
    <location>
        <begin position="203"/>
        <end position="225"/>
    </location>
</feature>
<sequence length="1138" mass="130343">WKLSNENCIFFFYYHFCEWTKKKKLQNNISVYLSFFFKKKKKKKELTEFKSGGFWKIDKIVNPNNRNPALEEDEDPSRYVRTKPPTIKPEGYFKLMSPHDFETELTLEFAHMLRDYMKDILKKREKIASYAKQKEKAMARIGKSMQDDIPSAIGGTPTVPAAQDNKAKGLTPFQQKKLQKQNTVASIAMPTTANDSSSDMSGPTSKAKTPSTTSATATATATAAAAKRKSMSNIPLDSVIPPSKNTKANTPRATTMNKQRRSVTNVNDVESLPNNNSKPAKGLSSKSHTVMDVTNVDNAKKKDNKEKRIQPKGKVEMPSKPVQGNLINISFPCCTKNLLHMHINIYKYIYLYICIRMCVYECNMHIIMHVCVCVCILEYIGRTRVANAYINPKTKIEEKKKEVPIVSFYEECGGQFEKHRIDGPKLLLQTRMTLANDLLVKNQHRPILMEFIDELKEDTSGENAQKRKSISRGPDNAGLGVSEASSPAPSRTSPAASASASPNVDSQQEFFAEEKEKERETWLIERQKIEEEKQKLAQEKRRMSEAQIDQELIDRAKEKLEEEKLQFEQEKIETAKQRLEIEKERVEFQSIQQERKELEALRSGVCIRTYTYKYIFMYMYVCCFVFLSKLFVSNLHITLHGICVSLNGKFPKAVERINGTTSNDFGPRAKKWEDQRYSSFFFFLLCDNTSWTWDTTFKNHREKERQLVEKELTHIAELRALLAKERREVELQRQSLQEETQHKKDQDDVSPLRFDSKKICLISTHMCNSQENTESDARHTSRTREPRKHAAPTSTAQTTEEPSQNTTKPLALIKGDADDEEHQQRLDTLEEERKQLEEDTKQLQNLRVELEKERARSSSRSRTANRKSPRNDLSSNEVTVATTLQTQTQTQTPLQIAEPLDVSSPHEHELGKDEIEPRFSRGQKSPSQPLPVLAPAKPLAAVSTPSKHQDTPTEARKYSIQFCCQALWSGQTPSTQVDVDELGGQLAQLWSGKGEVQNVIAKPLKKENGVELKFDVLVSVRTDQGEHPKDFISQFEGLLTDGTFAESVATGVNTNDKVFIKFSKLKTRCVCMHSFFFFALHFVKPFLHKKNPLFIFYQKISFVVFTIYSMIKSFFFNCVQNLTAHKKLQFESLSCYFN</sequence>
<comment type="caution">
    <text evidence="4">The sequence shown here is derived from an EMBL/GenBank/DDBJ whole genome shotgun (WGS) entry which is preliminary data.</text>
</comment>
<name>X6LXB0_RETFI</name>
<evidence type="ECO:0000256" key="3">
    <source>
        <dbReference type="SAM" id="Phobius"/>
    </source>
</evidence>
<proteinExistence type="predicted"/>
<feature type="compositionally biased region" description="Polar residues" evidence="2">
    <location>
        <begin position="871"/>
        <end position="881"/>
    </location>
</feature>
<dbReference type="EMBL" id="ASPP01027611">
    <property type="protein sequence ID" value="ETO05981.1"/>
    <property type="molecule type" value="Genomic_DNA"/>
</dbReference>
<evidence type="ECO:0000313" key="5">
    <source>
        <dbReference type="Proteomes" id="UP000023152"/>
    </source>
</evidence>
<gene>
    <name evidence="4" type="ORF">RFI_31410</name>
</gene>
<feature type="compositionally biased region" description="Polar residues" evidence="2">
    <location>
        <begin position="243"/>
        <end position="288"/>
    </location>
</feature>
<dbReference type="Gene3D" id="1.10.150.50">
    <property type="entry name" value="Transcription Factor, Ets-1"/>
    <property type="match status" value="1"/>
</dbReference>
<feature type="compositionally biased region" description="Basic residues" evidence="2">
    <location>
        <begin position="857"/>
        <end position="868"/>
    </location>
</feature>
<keyword evidence="1" id="KW-0175">Coiled coil</keyword>
<dbReference type="AlphaFoldDB" id="X6LXB0"/>
<feature type="region of interest" description="Disordered" evidence="2">
    <location>
        <begin position="191"/>
        <end position="317"/>
    </location>
</feature>
<feature type="region of interest" description="Disordered" evidence="2">
    <location>
        <begin position="458"/>
        <end position="512"/>
    </location>
</feature>
<evidence type="ECO:0000256" key="1">
    <source>
        <dbReference type="SAM" id="Coils"/>
    </source>
</evidence>
<organism evidence="4 5">
    <name type="scientific">Reticulomyxa filosa</name>
    <dbReference type="NCBI Taxonomy" id="46433"/>
    <lineage>
        <taxon>Eukaryota</taxon>
        <taxon>Sar</taxon>
        <taxon>Rhizaria</taxon>
        <taxon>Retaria</taxon>
        <taxon>Foraminifera</taxon>
        <taxon>Monothalamids</taxon>
        <taxon>Reticulomyxidae</taxon>
        <taxon>Reticulomyxa</taxon>
    </lineage>
</organism>
<feature type="compositionally biased region" description="Polar residues" evidence="2">
    <location>
        <begin position="792"/>
        <end position="808"/>
    </location>
</feature>
<dbReference type="InterPro" id="IPR013761">
    <property type="entry name" value="SAM/pointed_sf"/>
</dbReference>
<feature type="region of interest" description="Disordered" evidence="2">
    <location>
        <begin position="839"/>
        <end position="932"/>
    </location>
</feature>
<reference evidence="4 5" key="1">
    <citation type="journal article" date="2013" name="Curr. Biol.">
        <title>The Genome of the Foraminiferan Reticulomyxa filosa.</title>
        <authorList>
            <person name="Glockner G."/>
            <person name="Hulsmann N."/>
            <person name="Schleicher M."/>
            <person name="Noegel A.A."/>
            <person name="Eichinger L."/>
            <person name="Gallinger C."/>
            <person name="Pawlowski J."/>
            <person name="Sierra R."/>
            <person name="Euteneuer U."/>
            <person name="Pillet L."/>
            <person name="Moustafa A."/>
            <person name="Platzer M."/>
            <person name="Groth M."/>
            <person name="Szafranski K."/>
            <person name="Schliwa M."/>
        </authorList>
    </citation>
    <scope>NUCLEOTIDE SEQUENCE [LARGE SCALE GENOMIC DNA]</scope>
</reference>
<keyword evidence="5" id="KW-1185">Reference proteome</keyword>
<feature type="compositionally biased region" description="Low complexity" evidence="2">
    <location>
        <begin position="482"/>
        <end position="502"/>
    </location>
</feature>
<feature type="compositionally biased region" description="Polar residues" evidence="2">
    <location>
        <begin position="191"/>
        <end position="202"/>
    </location>
</feature>
<keyword evidence="3" id="KW-0812">Transmembrane</keyword>
<protein>
    <submittedName>
        <fullName evidence="4">SNF2-related domain-containing protein</fullName>
    </submittedName>
</protein>
<evidence type="ECO:0000256" key="2">
    <source>
        <dbReference type="SAM" id="MobiDB-lite"/>
    </source>
</evidence>
<keyword evidence="3" id="KW-0472">Membrane</keyword>
<feature type="compositionally biased region" description="Basic and acidic residues" evidence="2">
    <location>
        <begin position="775"/>
        <end position="784"/>
    </location>
</feature>